<keyword evidence="3" id="KW-1185">Reference proteome</keyword>
<dbReference type="EMBL" id="WBZB01000054">
    <property type="protein sequence ID" value="KAB3526254.1"/>
    <property type="molecule type" value="Genomic_DNA"/>
</dbReference>
<keyword evidence="1" id="KW-0472">Membrane</keyword>
<dbReference type="Proteomes" id="UP000465601">
    <property type="component" value="Unassembled WGS sequence"/>
</dbReference>
<comment type="caution">
    <text evidence="2">The sequence shown here is derived from an EMBL/GenBank/DDBJ whole genome shotgun (WGS) entry which is preliminary data.</text>
</comment>
<gene>
    <name evidence="2" type="ORF">F8153_14220</name>
</gene>
<accession>A0A833HLP3</accession>
<evidence type="ECO:0000256" key="1">
    <source>
        <dbReference type="SAM" id="Phobius"/>
    </source>
</evidence>
<sequence>MKERIKNVLNYKKPRFWVVVLAAIIALAIGIGLLANPSQNSYVPRIITGYMVIEDDLLYIDEVEIIYREDTERLEELEELGESITTPSGYYIYNPNTDKQTYKLTKETTYSFVDYSFLFLEDGVADRLYTTTNIEEFMLHLNESYSDSPPAQKVPFFIEVKDGKVITITEKIEFTI</sequence>
<organism evidence="2 3">
    <name type="scientific">Alkaliphilus serpentinus</name>
    <dbReference type="NCBI Taxonomy" id="1482731"/>
    <lineage>
        <taxon>Bacteria</taxon>
        <taxon>Bacillati</taxon>
        <taxon>Bacillota</taxon>
        <taxon>Clostridia</taxon>
        <taxon>Peptostreptococcales</taxon>
        <taxon>Natronincolaceae</taxon>
        <taxon>Alkaliphilus</taxon>
    </lineage>
</organism>
<protein>
    <submittedName>
        <fullName evidence="2">Uncharacterized protein</fullName>
    </submittedName>
</protein>
<name>A0A833HLP3_9FIRM</name>
<evidence type="ECO:0000313" key="2">
    <source>
        <dbReference type="EMBL" id="KAB3526254.1"/>
    </source>
</evidence>
<proteinExistence type="predicted"/>
<keyword evidence="1" id="KW-1133">Transmembrane helix</keyword>
<dbReference type="AlphaFoldDB" id="A0A833HLP3"/>
<reference evidence="2 3" key="1">
    <citation type="submission" date="2019-10" db="EMBL/GenBank/DDBJ databases">
        <title>Alkaliphilus serpentinus sp. nov. and Alkaliphilus pronyensis sp. nov., two novel anaerobic alkaliphilic species isolated from the serpentinized-hosted hydrothermal field of the Prony Bay (New Caledonia).</title>
        <authorList>
            <person name="Postec A."/>
        </authorList>
    </citation>
    <scope>NUCLEOTIDE SEQUENCE [LARGE SCALE GENOMIC DNA]</scope>
    <source>
        <strain evidence="2 3">LacT</strain>
    </source>
</reference>
<evidence type="ECO:0000313" key="3">
    <source>
        <dbReference type="Proteomes" id="UP000465601"/>
    </source>
</evidence>
<feature type="transmembrane region" description="Helical" evidence="1">
    <location>
        <begin position="16"/>
        <end position="35"/>
    </location>
</feature>
<keyword evidence="1" id="KW-0812">Transmembrane</keyword>